<gene>
    <name evidence="1" type="ORF">EYF80_029205</name>
</gene>
<proteinExistence type="predicted"/>
<evidence type="ECO:0000313" key="1">
    <source>
        <dbReference type="EMBL" id="TNN60604.1"/>
    </source>
</evidence>
<accession>A0A4Z2H708</accession>
<dbReference type="EMBL" id="SRLO01000331">
    <property type="protein sequence ID" value="TNN60604.1"/>
    <property type="molecule type" value="Genomic_DNA"/>
</dbReference>
<name>A0A4Z2H708_9TELE</name>
<comment type="caution">
    <text evidence="1">The sequence shown here is derived from an EMBL/GenBank/DDBJ whole genome shotgun (WGS) entry which is preliminary data.</text>
</comment>
<dbReference type="AlphaFoldDB" id="A0A4Z2H708"/>
<reference evidence="1 2" key="1">
    <citation type="submission" date="2019-03" db="EMBL/GenBank/DDBJ databases">
        <title>First draft genome of Liparis tanakae, snailfish: a comprehensive survey of snailfish specific genes.</title>
        <authorList>
            <person name="Kim W."/>
            <person name="Song I."/>
            <person name="Jeong J.-H."/>
            <person name="Kim D."/>
            <person name="Kim S."/>
            <person name="Ryu S."/>
            <person name="Song J.Y."/>
            <person name="Lee S.K."/>
        </authorList>
    </citation>
    <scope>NUCLEOTIDE SEQUENCE [LARGE SCALE GENOMIC DNA]</scope>
    <source>
        <tissue evidence="1">Muscle</tissue>
    </source>
</reference>
<dbReference type="Proteomes" id="UP000314294">
    <property type="component" value="Unassembled WGS sequence"/>
</dbReference>
<sequence length="82" mass="8922">MEGVYEAQSKISRCASLTQGDAPPRFTALVHSVQGSDSFITNRVLLDRRPALTCTEELISAAKPPVIGASWLMSKRPVFTTD</sequence>
<protein>
    <submittedName>
        <fullName evidence="1">Uncharacterized protein</fullName>
    </submittedName>
</protein>
<organism evidence="1 2">
    <name type="scientific">Liparis tanakae</name>
    <name type="common">Tanaka's snailfish</name>
    <dbReference type="NCBI Taxonomy" id="230148"/>
    <lineage>
        <taxon>Eukaryota</taxon>
        <taxon>Metazoa</taxon>
        <taxon>Chordata</taxon>
        <taxon>Craniata</taxon>
        <taxon>Vertebrata</taxon>
        <taxon>Euteleostomi</taxon>
        <taxon>Actinopterygii</taxon>
        <taxon>Neopterygii</taxon>
        <taxon>Teleostei</taxon>
        <taxon>Neoteleostei</taxon>
        <taxon>Acanthomorphata</taxon>
        <taxon>Eupercaria</taxon>
        <taxon>Perciformes</taxon>
        <taxon>Cottioidei</taxon>
        <taxon>Cottales</taxon>
        <taxon>Liparidae</taxon>
        <taxon>Liparis</taxon>
    </lineage>
</organism>
<keyword evidence="2" id="KW-1185">Reference proteome</keyword>
<evidence type="ECO:0000313" key="2">
    <source>
        <dbReference type="Proteomes" id="UP000314294"/>
    </source>
</evidence>